<keyword evidence="1" id="KW-0732">Signal</keyword>
<keyword evidence="3" id="KW-1185">Reference proteome</keyword>
<evidence type="ECO:0000313" key="3">
    <source>
        <dbReference type="Proteomes" id="UP000236731"/>
    </source>
</evidence>
<dbReference type="AlphaFoldDB" id="A0A1H5WN83"/>
<reference evidence="3" key="1">
    <citation type="submission" date="2016-10" db="EMBL/GenBank/DDBJ databases">
        <authorList>
            <person name="Varghese N."/>
            <person name="Submissions S."/>
        </authorList>
    </citation>
    <scope>NUCLEOTIDE SEQUENCE [LARGE SCALE GENOMIC DNA]</scope>
    <source>
        <strain evidence="3">DSM 22361</strain>
    </source>
</reference>
<evidence type="ECO:0008006" key="4">
    <source>
        <dbReference type="Google" id="ProtNLM"/>
    </source>
</evidence>
<name>A0A1H5WN83_9SPHI</name>
<feature type="signal peptide" evidence="1">
    <location>
        <begin position="1"/>
        <end position="17"/>
    </location>
</feature>
<gene>
    <name evidence="2" type="ORF">SAMN05421877_104116</name>
</gene>
<protein>
    <recommendedName>
        <fullName evidence="4">Lipocalin-like domain-containing protein</fullName>
    </recommendedName>
</protein>
<accession>A0A1H5WN83</accession>
<dbReference type="PROSITE" id="PS51257">
    <property type="entry name" value="PROKAR_LIPOPROTEIN"/>
    <property type="match status" value="1"/>
</dbReference>
<organism evidence="2 3">
    <name type="scientific">Sphingobacterium lactis</name>
    <dbReference type="NCBI Taxonomy" id="797291"/>
    <lineage>
        <taxon>Bacteria</taxon>
        <taxon>Pseudomonadati</taxon>
        <taxon>Bacteroidota</taxon>
        <taxon>Sphingobacteriia</taxon>
        <taxon>Sphingobacteriales</taxon>
        <taxon>Sphingobacteriaceae</taxon>
        <taxon>Sphingobacterium</taxon>
    </lineage>
</organism>
<dbReference type="OrthoDB" id="714036at2"/>
<dbReference type="EMBL" id="FNUT01000004">
    <property type="protein sequence ID" value="SEG01059.1"/>
    <property type="molecule type" value="Genomic_DNA"/>
</dbReference>
<dbReference type="RefSeq" id="WP_103905772.1">
    <property type="nucleotide sequence ID" value="NZ_CP049246.1"/>
</dbReference>
<evidence type="ECO:0000256" key="1">
    <source>
        <dbReference type="SAM" id="SignalP"/>
    </source>
</evidence>
<feature type="chain" id="PRO_5009288490" description="Lipocalin-like domain-containing protein" evidence="1">
    <location>
        <begin position="18"/>
        <end position="196"/>
    </location>
</feature>
<sequence>MKTKLLLMLLPIMLLFAGSCSGLLDDLIEEAEGEYDEKRAEVQILGKWNAYEYYSNDFYQEGVSNPKDFSGVNQIGVLLKYESRSGSCSTKMEQFEQRLDHFKLEFRVSDKVILETKDYFKATTYDNECTARTDTDGGVDKEELPYRLDAANGMLYLTEDEDTNYEVGFQILNLTDDNLHIRYDSNGEFIDIKLRR</sequence>
<proteinExistence type="predicted"/>
<dbReference type="Proteomes" id="UP000236731">
    <property type="component" value="Unassembled WGS sequence"/>
</dbReference>
<evidence type="ECO:0000313" key="2">
    <source>
        <dbReference type="EMBL" id="SEG01059.1"/>
    </source>
</evidence>